<protein>
    <submittedName>
        <fullName evidence="1">Uncharacterized protein</fullName>
    </submittedName>
</protein>
<reference evidence="1 2" key="1">
    <citation type="journal article" date="2024" name="Ann. Entomol. Soc. Am.">
        <title>Genomic analyses of the southern and eastern yellowjacket wasps (Hymenoptera: Vespidae) reveal evolutionary signatures of social life.</title>
        <authorList>
            <person name="Catto M.A."/>
            <person name="Caine P.B."/>
            <person name="Orr S.E."/>
            <person name="Hunt B.G."/>
            <person name="Goodisman M.A.D."/>
        </authorList>
    </citation>
    <scope>NUCLEOTIDE SEQUENCE [LARGE SCALE GENOMIC DNA]</scope>
    <source>
        <strain evidence="1">233</strain>
        <tissue evidence="1">Head and thorax</tissue>
    </source>
</reference>
<dbReference type="AlphaFoldDB" id="A0ABD2BDB8"/>
<sequence length="17" mass="1868">MVTPGITAIEHPYVLKV</sequence>
<comment type="caution">
    <text evidence="1">The sequence shown here is derived from an EMBL/GenBank/DDBJ whole genome shotgun (WGS) entry which is preliminary data.</text>
</comment>
<organism evidence="1 2">
    <name type="scientific">Vespula squamosa</name>
    <name type="common">Southern yellow jacket</name>
    <name type="synonym">Wasp</name>
    <dbReference type="NCBI Taxonomy" id="30214"/>
    <lineage>
        <taxon>Eukaryota</taxon>
        <taxon>Metazoa</taxon>
        <taxon>Ecdysozoa</taxon>
        <taxon>Arthropoda</taxon>
        <taxon>Hexapoda</taxon>
        <taxon>Insecta</taxon>
        <taxon>Pterygota</taxon>
        <taxon>Neoptera</taxon>
        <taxon>Endopterygota</taxon>
        <taxon>Hymenoptera</taxon>
        <taxon>Apocrita</taxon>
        <taxon>Aculeata</taxon>
        <taxon>Vespoidea</taxon>
        <taxon>Vespidae</taxon>
        <taxon>Vespinae</taxon>
        <taxon>Vespula</taxon>
    </lineage>
</organism>
<evidence type="ECO:0000313" key="2">
    <source>
        <dbReference type="Proteomes" id="UP001607302"/>
    </source>
</evidence>
<name>A0ABD2BDB8_VESSQ</name>
<dbReference type="Proteomes" id="UP001607302">
    <property type="component" value="Unassembled WGS sequence"/>
</dbReference>
<accession>A0ABD2BDB8</accession>
<evidence type="ECO:0000313" key="1">
    <source>
        <dbReference type="EMBL" id="KAL2730679.1"/>
    </source>
</evidence>
<dbReference type="EMBL" id="JAUDFV010000110">
    <property type="protein sequence ID" value="KAL2730679.1"/>
    <property type="molecule type" value="Genomic_DNA"/>
</dbReference>
<proteinExistence type="predicted"/>
<keyword evidence="2" id="KW-1185">Reference proteome</keyword>
<gene>
    <name evidence="1" type="ORF">V1478_005092</name>
</gene>